<dbReference type="AlphaFoldDB" id="A0A2V3PJ00"/>
<sequence length="267" mass="32117">MDELATYRKILLRKKLSRLNDYFNRNNENVADKNFLIRYGWKIITFLIKGFLGICLYGEYLSWKFNDFAFDAHYMDFQIQARGFTADEAIKFLTEQEIKLKEYIYRNVITKEKQSKAEKSLDYLFTKYRAQKEEETEIPHVSRRQPEWITRVWENLLAYKCVLFEYKSDFVLIMMGATPVNKLIWSKGLIKLVQFVEEGIEIGKIYRQGFDGKDQFIMEYITSNFRPNPNIPNQKLEHYTSERIKTAQNEFLKIKPKDRIKEFFVFD</sequence>
<dbReference type="RefSeq" id="WP_110312196.1">
    <property type="nucleotide sequence ID" value="NZ_QICL01000032.1"/>
</dbReference>
<gene>
    <name evidence="1" type="ORF">CLV62_13213</name>
</gene>
<keyword evidence="2" id="KW-1185">Reference proteome</keyword>
<reference evidence="1 2" key="1">
    <citation type="submission" date="2018-03" db="EMBL/GenBank/DDBJ databases">
        <title>Genomic Encyclopedia of Archaeal and Bacterial Type Strains, Phase II (KMG-II): from individual species to whole genera.</title>
        <authorList>
            <person name="Goeker M."/>
        </authorList>
    </citation>
    <scope>NUCLEOTIDE SEQUENCE [LARGE SCALE GENOMIC DNA]</scope>
    <source>
        <strain evidence="1 2">DSM 100214</strain>
    </source>
</reference>
<evidence type="ECO:0000313" key="1">
    <source>
        <dbReference type="EMBL" id="PXV60025.1"/>
    </source>
</evidence>
<evidence type="ECO:0000313" key="2">
    <source>
        <dbReference type="Proteomes" id="UP000247973"/>
    </source>
</evidence>
<dbReference type="Proteomes" id="UP000247973">
    <property type="component" value="Unassembled WGS sequence"/>
</dbReference>
<protein>
    <submittedName>
        <fullName evidence="1">Uncharacterized protein</fullName>
    </submittedName>
</protein>
<name>A0A2V3PJ00_9BACT</name>
<proteinExistence type="predicted"/>
<comment type="caution">
    <text evidence="1">The sequence shown here is derived from an EMBL/GenBank/DDBJ whole genome shotgun (WGS) entry which is preliminary data.</text>
</comment>
<organism evidence="1 2">
    <name type="scientific">Dysgonomonas alginatilytica</name>
    <dbReference type="NCBI Taxonomy" id="1605892"/>
    <lineage>
        <taxon>Bacteria</taxon>
        <taxon>Pseudomonadati</taxon>
        <taxon>Bacteroidota</taxon>
        <taxon>Bacteroidia</taxon>
        <taxon>Bacteroidales</taxon>
        <taxon>Dysgonomonadaceae</taxon>
        <taxon>Dysgonomonas</taxon>
    </lineage>
</organism>
<dbReference type="EMBL" id="QICL01000032">
    <property type="protein sequence ID" value="PXV60025.1"/>
    <property type="molecule type" value="Genomic_DNA"/>
</dbReference>
<accession>A0A2V3PJ00</accession>